<dbReference type="Gene3D" id="2.60.200.40">
    <property type="match status" value="1"/>
</dbReference>
<dbReference type="KEGG" id="kbs:EPA93_26380"/>
<evidence type="ECO:0000313" key="14">
    <source>
        <dbReference type="EMBL" id="QBD79324.1"/>
    </source>
</evidence>
<evidence type="ECO:0000256" key="7">
    <source>
        <dbReference type="ARBA" id="ARBA00022777"/>
    </source>
</evidence>
<evidence type="ECO:0000256" key="11">
    <source>
        <dbReference type="ARBA" id="ARBA00023209"/>
    </source>
</evidence>
<reference evidence="14 15" key="1">
    <citation type="submission" date="2019-01" db="EMBL/GenBank/DDBJ databases">
        <title>Ktedonosporobacter rubrisoli SCAWS-G2.</title>
        <authorList>
            <person name="Huang Y."/>
            <person name="Yan B."/>
        </authorList>
    </citation>
    <scope>NUCLEOTIDE SEQUENCE [LARGE SCALE GENOMIC DNA]</scope>
    <source>
        <strain evidence="14 15">SCAWS-G2</strain>
    </source>
</reference>
<dbReference type="Pfam" id="PF19279">
    <property type="entry name" value="YegS_C"/>
    <property type="match status" value="1"/>
</dbReference>
<dbReference type="PROSITE" id="PS50146">
    <property type="entry name" value="DAGK"/>
    <property type="match status" value="1"/>
</dbReference>
<evidence type="ECO:0000256" key="1">
    <source>
        <dbReference type="ARBA" id="ARBA00001946"/>
    </source>
</evidence>
<keyword evidence="3" id="KW-0444">Lipid biosynthesis</keyword>
<keyword evidence="7 14" id="KW-0418">Kinase</keyword>
<dbReference type="PANTHER" id="PTHR12358">
    <property type="entry name" value="SPHINGOSINE KINASE"/>
    <property type="match status" value="1"/>
</dbReference>
<dbReference type="GO" id="GO:0005524">
    <property type="term" value="F:ATP binding"/>
    <property type="evidence" value="ECO:0007669"/>
    <property type="project" value="UniProtKB-KW"/>
</dbReference>
<dbReference type="InterPro" id="IPR017438">
    <property type="entry name" value="ATP-NAD_kinase_N"/>
</dbReference>
<accession>A0A4P6JUZ7</accession>
<dbReference type="InterPro" id="IPR005218">
    <property type="entry name" value="Diacylglycerol/lipid_kinase"/>
</dbReference>
<evidence type="ECO:0000256" key="9">
    <source>
        <dbReference type="ARBA" id="ARBA00022842"/>
    </source>
</evidence>
<dbReference type="Proteomes" id="UP000290365">
    <property type="component" value="Chromosome"/>
</dbReference>
<dbReference type="InterPro" id="IPR045540">
    <property type="entry name" value="YegS/DAGK_C"/>
</dbReference>
<keyword evidence="6" id="KW-0547">Nucleotide-binding</keyword>
<comment type="similarity">
    <text evidence="2">Belongs to the diacylglycerol/lipid kinase family.</text>
</comment>
<proteinExistence type="inferred from homology"/>
<dbReference type="InterPro" id="IPR050187">
    <property type="entry name" value="Lipid_Phosphate_FormReg"/>
</dbReference>
<dbReference type="GO" id="GO:0005886">
    <property type="term" value="C:plasma membrane"/>
    <property type="evidence" value="ECO:0007669"/>
    <property type="project" value="TreeGrafter"/>
</dbReference>
<sequence>MQENTRQETTAMMRVQSSATLIANPAAGGPLQHMHQIAETLTFLRDNGWQVNLKMTHQPGDARRFAHEAVEQKQDVVIVAGGDGTINEVIQELAQSQTALGVLPGGTVNVWAREVGIPLDYAGAREVLLHGQMRQIDLGQVNDEHYFFLMAGIGLDGEVTYAVEKKPVKRLGVIGYLLIGAWLGLGYRGFRAVLQVDGRVIKTNALQIIIGNTQLYGGTIRYTWQASCDDGLLDICIVRRQDMLKRILVSLDFLLGREERRQWVRYLRGSNVKIRTRQPIAFQLDGDPIGYTARGFPSTAFSIVPQALKVIVPQIIPEDLFSKASAGSELSETQEA</sequence>
<dbReference type="OrthoDB" id="142078at2"/>
<evidence type="ECO:0000256" key="4">
    <source>
        <dbReference type="ARBA" id="ARBA00022679"/>
    </source>
</evidence>
<evidence type="ECO:0000256" key="3">
    <source>
        <dbReference type="ARBA" id="ARBA00022516"/>
    </source>
</evidence>
<keyword evidence="9" id="KW-0460">Magnesium</keyword>
<keyword evidence="4" id="KW-0808">Transferase</keyword>
<feature type="domain" description="DAGKc" evidence="13">
    <location>
        <begin position="14"/>
        <end position="145"/>
    </location>
</feature>
<dbReference type="SMART" id="SM00046">
    <property type="entry name" value="DAGKc"/>
    <property type="match status" value="1"/>
</dbReference>
<dbReference type="GO" id="GO:0008654">
    <property type="term" value="P:phospholipid biosynthetic process"/>
    <property type="evidence" value="ECO:0007669"/>
    <property type="project" value="UniProtKB-KW"/>
</dbReference>
<comment type="cofactor">
    <cofactor evidence="1">
        <name>Mg(2+)</name>
        <dbReference type="ChEBI" id="CHEBI:18420"/>
    </cofactor>
</comment>
<evidence type="ECO:0000313" key="15">
    <source>
        <dbReference type="Proteomes" id="UP000290365"/>
    </source>
</evidence>
<dbReference type="RefSeq" id="WP_129890377.1">
    <property type="nucleotide sequence ID" value="NZ_CP035758.1"/>
</dbReference>
<evidence type="ECO:0000256" key="8">
    <source>
        <dbReference type="ARBA" id="ARBA00022840"/>
    </source>
</evidence>
<organism evidence="14 15">
    <name type="scientific">Ktedonosporobacter rubrisoli</name>
    <dbReference type="NCBI Taxonomy" id="2509675"/>
    <lineage>
        <taxon>Bacteria</taxon>
        <taxon>Bacillati</taxon>
        <taxon>Chloroflexota</taxon>
        <taxon>Ktedonobacteria</taxon>
        <taxon>Ktedonobacterales</taxon>
        <taxon>Ktedonosporobacteraceae</taxon>
        <taxon>Ktedonosporobacter</taxon>
    </lineage>
</organism>
<dbReference type="Gene3D" id="3.40.50.10330">
    <property type="entry name" value="Probable inorganic polyphosphate/atp-NAD kinase, domain 1"/>
    <property type="match status" value="1"/>
</dbReference>
<protein>
    <submittedName>
        <fullName evidence="14">Diacylglycerol kinase family lipid kinase</fullName>
    </submittedName>
</protein>
<evidence type="ECO:0000256" key="10">
    <source>
        <dbReference type="ARBA" id="ARBA00023098"/>
    </source>
</evidence>
<keyword evidence="11" id="KW-0594">Phospholipid biosynthesis</keyword>
<evidence type="ECO:0000256" key="12">
    <source>
        <dbReference type="ARBA" id="ARBA00023264"/>
    </source>
</evidence>
<dbReference type="Pfam" id="PF00781">
    <property type="entry name" value="DAGK_cat"/>
    <property type="match status" value="1"/>
</dbReference>
<keyword evidence="8" id="KW-0067">ATP-binding</keyword>
<dbReference type="GO" id="GO:0004143">
    <property type="term" value="F:ATP-dependent diacylglycerol kinase activity"/>
    <property type="evidence" value="ECO:0007669"/>
    <property type="project" value="TreeGrafter"/>
</dbReference>
<dbReference type="NCBIfam" id="TIGR00147">
    <property type="entry name" value="YegS/Rv2252/BmrU family lipid kinase"/>
    <property type="match status" value="1"/>
</dbReference>
<keyword evidence="15" id="KW-1185">Reference proteome</keyword>
<keyword evidence="10" id="KW-0443">Lipid metabolism</keyword>
<evidence type="ECO:0000256" key="2">
    <source>
        <dbReference type="ARBA" id="ARBA00005983"/>
    </source>
</evidence>
<evidence type="ECO:0000259" key="13">
    <source>
        <dbReference type="PROSITE" id="PS50146"/>
    </source>
</evidence>
<name>A0A4P6JUZ7_KTERU</name>
<dbReference type="SUPFAM" id="SSF111331">
    <property type="entry name" value="NAD kinase/diacylglycerol kinase-like"/>
    <property type="match status" value="1"/>
</dbReference>
<dbReference type="GO" id="GO:0046872">
    <property type="term" value="F:metal ion binding"/>
    <property type="evidence" value="ECO:0007669"/>
    <property type="project" value="UniProtKB-KW"/>
</dbReference>
<dbReference type="EMBL" id="CP035758">
    <property type="protein sequence ID" value="QBD79324.1"/>
    <property type="molecule type" value="Genomic_DNA"/>
</dbReference>
<dbReference type="PANTHER" id="PTHR12358:SF106">
    <property type="entry name" value="LIPID KINASE YEGS"/>
    <property type="match status" value="1"/>
</dbReference>
<keyword evidence="5" id="KW-0479">Metal-binding</keyword>
<evidence type="ECO:0000256" key="5">
    <source>
        <dbReference type="ARBA" id="ARBA00022723"/>
    </source>
</evidence>
<keyword evidence="12" id="KW-1208">Phospholipid metabolism</keyword>
<evidence type="ECO:0000256" key="6">
    <source>
        <dbReference type="ARBA" id="ARBA00022741"/>
    </source>
</evidence>
<dbReference type="InterPro" id="IPR016064">
    <property type="entry name" value="NAD/diacylglycerol_kinase_sf"/>
</dbReference>
<dbReference type="InterPro" id="IPR001206">
    <property type="entry name" value="Diacylglycerol_kinase_cat_dom"/>
</dbReference>
<dbReference type="AlphaFoldDB" id="A0A4P6JUZ7"/>
<gene>
    <name evidence="14" type="ORF">EPA93_26380</name>
</gene>